<dbReference type="OrthoDB" id="2437716at2759"/>
<dbReference type="InterPro" id="IPR025476">
    <property type="entry name" value="Helitron_helicase-like"/>
</dbReference>
<accession>A0A0B7MY24</accession>
<gene>
    <name evidence="2" type="primary">PARPA_04703.1 scaffold 15556</name>
</gene>
<organism evidence="2 3">
    <name type="scientific">Parasitella parasitica</name>
    <dbReference type="NCBI Taxonomy" id="35722"/>
    <lineage>
        <taxon>Eukaryota</taxon>
        <taxon>Fungi</taxon>
        <taxon>Fungi incertae sedis</taxon>
        <taxon>Mucoromycota</taxon>
        <taxon>Mucoromycotina</taxon>
        <taxon>Mucoromycetes</taxon>
        <taxon>Mucorales</taxon>
        <taxon>Mucorineae</taxon>
        <taxon>Mucoraceae</taxon>
        <taxon>Parasitella</taxon>
    </lineage>
</organism>
<keyword evidence="3" id="KW-1185">Reference proteome</keyword>
<dbReference type="PANTHER" id="PTHR45786">
    <property type="entry name" value="DNA BINDING PROTEIN-LIKE"/>
    <property type="match status" value="1"/>
</dbReference>
<feature type="domain" description="Helitron helicase-like" evidence="1">
    <location>
        <begin position="56"/>
        <end position="193"/>
    </location>
</feature>
<dbReference type="Proteomes" id="UP000054107">
    <property type="component" value="Unassembled WGS sequence"/>
</dbReference>
<dbReference type="STRING" id="35722.A0A0B7MY24"/>
<proteinExistence type="predicted"/>
<reference evidence="2 3" key="1">
    <citation type="submission" date="2014-09" db="EMBL/GenBank/DDBJ databases">
        <authorList>
            <person name="Ellenberger Sabrina"/>
        </authorList>
    </citation>
    <scope>NUCLEOTIDE SEQUENCE [LARGE SCALE GENOMIC DNA]</scope>
    <source>
        <strain evidence="2 3">CBS 412.66</strain>
    </source>
</reference>
<name>A0A0B7MY24_9FUNG</name>
<dbReference type="PANTHER" id="PTHR45786:SF74">
    <property type="entry name" value="ATP-DEPENDENT DNA HELICASE"/>
    <property type="match status" value="1"/>
</dbReference>
<evidence type="ECO:0000313" key="3">
    <source>
        <dbReference type="Proteomes" id="UP000054107"/>
    </source>
</evidence>
<protein>
    <recommendedName>
        <fullName evidence="1">Helitron helicase-like domain-containing protein</fullName>
    </recommendedName>
</protein>
<dbReference type="Pfam" id="PF14214">
    <property type="entry name" value="Helitron_like_N"/>
    <property type="match status" value="1"/>
</dbReference>
<dbReference type="EMBL" id="LN725587">
    <property type="protein sequence ID" value="CEP10906.1"/>
    <property type="molecule type" value="Genomic_DNA"/>
</dbReference>
<dbReference type="AlphaFoldDB" id="A0A0B7MY24"/>
<evidence type="ECO:0000259" key="1">
    <source>
        <dbReference type="Pfam" id="PF14214"/>
    </source>
</evidence>
<sequence length="235" mass="26943">MFPLGDSGWNINIRQYDPSAMMEVDELITNAKDRNRAEVSVMQYYSFRLIIRVDQEDSSVPRKIYNVLADAICLDDTGMRAVGRRAILPSTFLGGPRFMAQLYQDATNLVRRFGKPNLFIIFSCNPAYSQIFCELKANQRTSDRPDLCDRAVNLKLKALLEDIVKHLVLGKVVAYCYTIEFQKRGLPHCYMLLILSEEGKPRKSEDIDNIVSAEIPDLETHPLPRGTMYEEWNVL</sequence>
<evidence type="ECO:0000313" key="2">
    <source>
        <dbReference type="EMBL" id="CEP10906.1"/>
    </source>
</evidence>